<dbReference type="SMART" id="SM00255">
    <property type="entry name" value="TIR"/>
    <property type="match status" value="1"/>
</dbReference>
<dbReference type="InterPro" id="IPR035897">
    <property type="entry name" value="Toll_tir_struct_dom_sf"/>
</dbReference>
<evidence type="ECO:0000256" key="4">
    <source>
        <dbReference type="SAM" id="MobiDB-lite"/>
    </source>
</evidence>
<dbReference type="InterPro" id="IPR058192">
    <property type="entry name" value="WHD_ROQ1-like"/>
</dbReference>
<dbReference type="PANTHER" id="PTHR11017:SF570">
    <property type="entry name" value="DISEASE RESISTANCE PROTEIN (TIR-NBS CLASS)-RELATED"/>
    <property type="match status" value="1"/>
</dbReference>
<accession>A0ABM3H5A8</accession>
<dbReference type="InterPro" id="IPR003591">
    <property type="entry name" value="Leu-rich_rpt_typical-subtyp"/>
</dbReference>
<dbReference type="Gene3D" id="3.40.50.10140">
    <property type="entry name" value="Toll/interleukin-1 receptor homology (TIR) domain"/>
    <property type="match status" value="1"/>
</dbReference>
<dbReference type="SMART" id="SM00364">
    <property type="entry name" value="LRR_BAC"/>
    <property type="match status" value="5"/>
</dbReference>
<dbReference type="Pfam" id="PF00931">
    <property type="entry name" value="NB-ARC"/>
    <property type="match status" value="1"/>
</dbReference>
<dbReference type="InterPro" id="IPR000157">
    <property type="entry name" value="TIR_dom"/>
</dbReference>
<dbReference type="PROSITE" id="PS50104">
    <property type="entry name" value="TIR"/>
    <property type="match status" value="1"/>
</dbReference>
<feature type="region of interest" description="Disordered" evidence="4">
    <location>
        <begin position="1"/>
        <end position="24"/>
    </location>
</feature>
<dbReference type="Proteomes" id="UP000827889">
    <property type="component" value="Chromosome 3"/>
</dbReference>
<evidence type="ECO:0000256" key="3">
    <source>
        <dbReference type="ARBA" id="ARBA00022821"/>
    </source>
</evidence>
<feature type="compositionally biased region" description="Basic and acidic residues" evidence="4">
    <location>
        <begin position="1"/>
        <end position="11"/>
    </location>
</feature>
<dbReference type="Gene3D" id="1.10.8.430">
    <property type="entry name" value="Helical domain of apoptotic protease-activating factors"/>
    <property type="match status" value="1"/>
</dbReference>
<dbReference type="SUPFAM" id="SSF52540">
    <property type="entry name" value="P-loop containing nucleoside triphosphate hydrolases"/>
    <property type="match status" value="1"/>
</dbReference>
<dbReference type="SUPFAM" id="SSF46785">
    <property type="entry name" value="Winged helix' DNA-binding domain"/>
    <property type="match status" value="1"/>
</dbReference>
<dbReference type="PRINTS" id="PR00364">
    <property type="entry name" value="DISEASERSIST"/>
</dbReference>
<gene>
    <name evidence="7" type="primary">LOC115728742</name>
</gene>
<dbReference type="RefSeq" id="XP_048131779.1">
    <property type="nucleotide sequence ID" value="XM_048275822.1"/>
</dbReference>
<dbReference type="Pfam" id="PF01582">
    <property type="entry name" value="TIR"/>
    <property type="match status" value="1"/>
</dbReference>
<dbReference type="GeneID" id="115728742"/>
<evidence type="ECO:0000259" key="5">
    <source>
        <dbReference type="PROSITE" id="PS50104"/>
    </source>
</evidence>
<dbReference type="Gene3D" id="3.40.50.300">
    <property type="entry name" value="P-loop containing nucleotide triphosphate hydrolases"/>
    <property type="match status" value="1"/>
</dbReference>
<dbReference type="InterPro" id="IPR001611">
    <property type="entry name" value="Leu-rich_rpt"/>
</dbReference>
<dbReference type="SMART" id="SM00369">
    <property type="entry name" value="LRR_TYP"/>
    <property type="match status" value="6"/>
</dbReference>
<keyword evidence="3" id="KW-0611">Plant defense</keyword>
<dbReference type="InterPro" id="IPR032675">
    <property type="entry name" value="LRR_dom_sf"/>
</dbReference>
<dbReference type="InterPro" id="IPR036390">
    <property type="entry name" value="WH_DNA-bd_sf"/>
</dbReference>
<dbReference type="Pfam" id="PF23282">
    <property type="entry name" value="WHD_ROQ1"/>
    <property type="match status" value="1"/>
</dbReference>
<dbReference type="PROSITE" id="PS51450">
    <property type="entry name" value="LRR"/>
    <property type="match status" value="1"/>
</dbReference>
<dbReference type="InterPro" id="IPR042197">
    <property type="entry name" value="Apaf_helical"/>
</dbReference>
<feature type="domain" description="TIR" evidence="5">
    <location>
        <begin position="26"/>
        <end position="164"/>
    </location>
</feature>
<dbReference type="InterPro" id="IPR027417">
    <property type="entry name" value="P-loop_NTPase"/>
</dbReference>
<evidence type="ECO:0000313" key="6">
    <source>
        <dbReference type="Proteomes" id="UP000827889"/>
    </source>
</evidence>
<dbReference type="PANTHER" id="PTHR11017">
    <property type="entry name" value="LEUCINE-RICH REPEAT-CONTAINING PROTEIN"/>
    <property type="match status" value="1"/>
</dbReference>
<dbReference type="Gene3D" id="3.80.10.10">
    <property type="entry name" value="Ribonuclease Inhibitor"/>
    <property type="match status" value="3"/>
</dbReference>
<dbReference type="InterPro" id="IPR055414">
    <property type="entry name" value="LRR_R13L4/SHOC2-like"/>
</dbReference>
<evidence type="ECO:0000256" key="2">
    <source>
        <dbReference type="ARBA" id="ARBA00022737"/>
    </source>
</evidence>
<dbReference type="SUPFAM" id="SSF52058">
    <property type="entry name" value="L domain-like"/>
    <property type="match status" value="2"/>
</dbReference>
<protein>
    <submittedName>
        <fullName evidence="7">Disease resistance protein RPV1-like</fullName>
    </submittedName>
</protein>
<sequence length="1155" mass="131144">MKRKREGREAETAASTSSSHDDGSGRGYEVFLSFRGPDTRLTIADCLYNDMIRAGIRVFKDNEELRFGEEIGGGLLQAINESRIYIPIFSKDYASSKWCLRELAHIVELSRDNDQKVILPIFYDVDADDVKLKTDLYQEALQNHKSDSGEDLVKQWEEALREVARIRGRNLKDHGLHKLTKLMVEEVSSLLWTRPSDVPDHLVGIEDQRDDIMKLLDLGAVDVRYIVIHGMGGIGKTTLADVIFRQISPEFQDGCCFLKDVRTHDILDLRKKLSSDILHHRCTDLSDATVNDMIKTRFRGKKVLIVLDDIDNRDQIKKLAGKPNWFGGGSRIIVTMRNIEFLVKKGENDNDPASYGEHFLFYPMPEMNWADALQLFCERALGCAKPPPDYLDITYKLIDALGGLPLALDVVGSTLRGENPSTWEEVLHKLKKVMNPEVKNKLMISYEALEFNQQQIYLDIACLFINQEKTTAIKYWDAHFGYPTEIEVKTLMRMSLIKIINDDTLWMHDELRDLGRDIVHLESCNIHLRGSRLWSPRDACNVVRTKKGTKNIIALNLGGQPDATCKFKCKEFARMVNLRFLQLDGRNFEGDFKNIFSELRWLSWSNCPFEFQATSFGLENLAVLKLSGSNITEDWGGWRQIMASKQLKVLELHDCPSLRKMPEFSAISRLERLILGCPQLRRIDESIGNLQHLDYLEIECEAMKSIPESIGGLKSLTELRIDSQRLSVLPYSIGNLVKLKHLILKCLELRELPDSIGQLESLLKLDVNDTRIRELPNSIGNLERLRIFKLPRRSLAKLPDSIGGLRSLVELDMANSKISILPDCIGNLKKLKLLDLSESCISELPKTIGMLENLVELSASFALEREIPSEIGALSSLKILDVRGSRFSGLPATINQLTNLQRLVLYNCRSIQQLPELPQSLTELCISSNSLTTFPDFSNLTNLVDLSIEGTPVQEPNNVDWLVRLHALRQLTLNVGNITFPPTDFSSLSQLQELKISHACFRPATRLPSSLRSLVLEDVQSAIDWSPFSNLENLSSLYIKGYSLTEVSLGKERKFNESRMLDRPLLTTLTVPPCLKEIQHLSLWELPHLAEIQDLGELKSLQTLWIGNCNSIKSLDLSNLRNLKRLELKSCESLKRVLGVPESCKLEVENCPRFK</sequence>
<proteinExistence type="predicted"/>
<keyword evidence="2" id="KW-0677">Repeat</keyword>
<keyword evidence="6" id="KW-1185">Reference proteome</keyword>
<keyword evidence="1" id="KW-0433">Leucine-rich repeat</keyword>
<organism evidence="6 7">
    <name type="scientific">Rhodamnia argentea</name>
    <dbReference type="NCBI Taxonomy" id="178133"/>
    <lineage>
        <taxon>Eukaryota</taxon>
        <taxon>Viridiplantae</taxon>
        <taxon>Streptophyta</taxon>
        <taxon>Embryophyta</taxon>
        <taxon>Tracheophyta</taxon>
        <taxon>Spermatophyta</taxon>
        <taxon>Magnoliopsida</taxon>
        <taxon>eudicotyledons</taxon>
        <taxon>Gunneridae</taxon>
        <taxon>Pentapetalae</taxon>
        <taxon>rosids</taxon>
        <taxon>malvids</taxon>
        <taxon>Myrtales</taxon>
        <taxon>Myrtaceae</taxon>
        <taxon>Myrtoideae</taxon>
        <taxon>Myrteae</taxon>
        <taxon>Australasian group</taxon>
        <taxon>Rhodamnia</taxon>
    </lineage>
</organism>
<dbReference type="InterPro" id="IPR002182">
    <property type="entry name" value="NB-ARC"/>
</dbReference>
<evidence type="ECO:0000313" key="7">
    <source>
        <dbReference type="RefSeq" id="XP_048131779.1"/>
    </source>
</evidence>
<dbReference type="Pfam" id="PF23598">
    <property type="entry name" value="LRR_14"/>
    <property type="match status" value="2"/>
</dbReference>
<evidence type="ECO:0000256" key="1">
    <source>
        <dbReference type="ARBA" id="ARBA00022614"/>
    </source>
</evidence>
<name>A0ABM3H5A8_9MYRT</name>
<reference evidence="7" key="1">
    <citation type="submission" date="2025-08" db="UniProtKB">
        <authorList>
            <consortium name="RefSeq"/>
        </authorList>
    </citation>
    <scope>IDENTIFICATION</scope>
    <source>
        <tissue evidence="7">Leaf</tissue>
    </source>
</reference>
<dbReference type="InterPro" id="IPR044974">
    <property type="entry name" value="Disease_R_plants"/>
</dbReference>
<dbReference type="SUPFAM" id="SSF52200">
    <property type="entry name" value="Toll/Interleukin receptor TIR domain"/>
    <property type="match status" value="1"/>
</dbReference>